<evidence type="ECO:0008006" key="2">
    <source>
        <dbReference type="Google" id="ProtNLM"/>
    </source>
</evidence>
<dbReference type="Pfam" id="PF09999">
    <property type="entry name" value="DUF2240"/>
    <property type="match status" value="1"/>
</dbReference>
<dbReference type="EMBL" id="VSSQ01000067">
    <property type="protein sequence ID" value="MPL72615.1"/>
    <property type="molecule type" value="Genomic_DNA"/>
</dbReference>
<evidence type="ECO:0000313" key="1">
    <source>
        <dbReference type="EMBL" id="MPL72615.1"/>
    </source>
</evidence>
<name>A0A644U058_9ZZZZ</name>
<dbReference type="InterPro" id="IPR018716">
    <property type="entry name" value="DUF2240"/>
</dbReference>
<gene>
    <name evidence="1" type="ORF">SDC9_18401</name>
</gene>
<proteinExistence type="predicted"/>
<dbReference type="AlphaFoldDB" id="A0A644U058"/>
<comment type="caution">
    <text evidence="1">The sequence shown here is derived from an EMBL/GenBank/DDBJ whole genome shotgun (WGS) entry which is preliminary data.</text>
</comment>
<sequence length="158" mass="18235">MSERETAVSAPFRHRNADHLRQVDLIFYYTQDKKWMSLDKAKKLIAIAEKTGLIKKESTGDYSLREDLREQKIPLGFRPTDEIFVIDESETADSLEKLLDDVADASKIGKKELAGEMERIRKQFDNLICPEAAIILLAKKYHVSYDKYKADLIKRIGE</sequence>
<reference evidence="1" key="1">
    <citation type="submission" date="2019-08" db="EMBL/GenBank/DDBJ databases">
        <authorList>
            <person name="Kucharzyk K."/>
            <person name="Murdoch R.W."/>
            <person name="Higgins S."/>
            <person name="Loffler F."/>
        </authorList>
    </citation>
    <scope>NUCLEOTIDE SEQUENCE</scope>
</reference>
<protein>
    <recommendedName>
        <fullName evidence="2">DUF2240 family protein</fullName>
    </recommendedName>
</protein>
<accession>A0A644U058</accession>
<organism evidence="1">
    <name type="scientific">bioreactor metagenome</name>
    <dbReference type="NCBI Taxonomy" id="1076179"/>
    <lineage>
        <taxon>unclassified sequences</taxon>
        <taxon>metagenomes</taxon>
        <taxon>ecological metagenomes</taxon>
    </lineage>
</organism>